<evidence type="ECO:0000259" key="3">
    <source>
        <dbReference type="Pfam" id="PF14346"/>
    </source>
</evidence>
<organism evidence="4 5">
    <name type="scientific">Skermanella cutis</name>
    <dbReference type="NCBI Taxonomy" id="2775420"/>
    <lineage>
        <taxon>Bacteria</taxon>
        <taxon>Pseudomonadati</taxon>
        <taxon>Pseudomonadota</taxon>
        <taxon>Alphaproteobacteria</taxon>
        <taxon>Rhodospirillales</taxon>
        <taxon>Azospirillaceae</taxon>
        <taxon>Skermanella</taxon>
    </lineage>
</organism>
<evidence type="ECO:0000313" key="4">
    <source>
        <dbReference type="EMBL" id="QQP92234.1"/>
    </source>
</evidence>
<evidence type="ECO:0000313" key="5">
    <source>
        <dbReference type="Proteomes" id="UP000595197"/>
    </source>
</evidence>
<keyword evidence="5" id="KW-1185">Reference proteome</keyword>
<feature type="signal peptide" evidence="2">
    <location>
        <begin position="1"/>
        <end position="27"/>
    </location>
</feature>
<dbReference type="Gene3D" id="1.20.1270.390">
    <property type="match status" value="1"/>
</dbReference>
<feature type="domain" description="DUF4398" evidence="3">
    <location>
        <begin position="41"/>
        <end position="111"/>
    </location>
</feature>
<dbReference type="Pfam" id="PF14346">
    <property type="entry name" value="DUF4398"/>
    <property type="match status" value="1"/>
</dbReference>
<dbReference type="EMBL" id="CP067420">
    <property type="protein sequence ID" value="QQP92234.1"/>
    <property type="molecule type" value="Genomic_DNA"/>
</dbReference>
<reference evidence="4" key="1">
    <citation type="submission" date="2021-02" db="EMBL/GenBank/DDBJ databases">
        <title>Skermanella TT6 skin isolate.</title>
        <authorList>
            <person name="Lee K."/>
            <person name="Ganzorig M."/>
        </authorList>
    </citation>
    <scope>NUCLEOTIDE SEQUENCE</scope>
    <source>
        <strain evidence="4">TT6</strain>
    </source>
</reference>
<dbReference type="RefSeq" id="WP_201080937.1">
    <property type="nucleotide sequence ID" value="NZ_CP067420.1"/>
</dbReference>
<feature type="chain" id="PRO_5046601814" evidence="2">
    <location>
        <begin position="28"/>
        <end position="129"/>
    </location>
</feature>
<proteinExistence type="predicted"/>
<evidence type="ECO:0000256" key="2">
    <source>
        <dbReference type="SAM" id="SignalP"/>
    </source>
</evidence>
<dbReference type="InterPro" id="IPR025511">
    <property type="entry name" value="DUF4398"/>
</dbReference>
<protein>
    <submittedName>
        <fullName evidence="4">DUF4398 domain-containing protein</fullName>
    </submittedName>
</protein>
<sequence length="129" mass="13923">MPITSEVRGLGRLCLVAAAALALAACANDIPAPTEQVTLSDNIIRDAEIAGAVQYAPVELNTAREKLEAARREMQAENNEEARRLAEQAEVDARLAELRSRTQTTKEAVAAVQASIDTLRRELNARPTS</sequence>
<name>A0ABX7BCV2_9PROT</name>
<evidence type="ECO:0000256" key="1">
    <source>
        <dbReference type="SAM" id="Coils"/>
    </source>
</evidence>
<gene>
    <name evidence="4" type="ORF">IGS68_13990</name>
</gene>
<feature type="coiled-coil region" evidence="1">
    <location>
        <begin position="60"/>
        <end position="99"/>
    </location>
</feature>
<accession>A0ABX7BCV2</accession>
<keyword evidence="2" id="KW-0732">Signal</keyword>
<keyword evidence="1" id="KW-0175">Coiled coil</keyword>
<dbReference type="Proteomes" id="UP000595197">
    <property type="component" value="Chromosome"/>
</dbReference>